<protein>
    <submittedName>
        <fullName evidence="2">Uncharacterized protein</fullName>
    </submittedName>
</protein>
<dbReference type="EMBL" id="CP042433">
    <property type="protein sequence ID" value="QEC58251.1"/>
    <property type="molecule type" value="Genomic_DNA"/>
</dbReference>
<dbReference type="OrthoDB" id="667437at2"/>
<feature type="chain" id="PRO_5022903597" evidence="1">
    <location>
        <begin position="22"/>
        <end position="281"/>
    </location>
</feature>
<dbReference type="InterPro" id="IPR046230">
    <property type="entry name" value="DUF6263"/>
</dbReference>
<keyword evidence="3" id="KW-1185">Reference proteome</keyword>
<feature type="signal peptide" evidence="1">
    <location>
        <begin position="1"/>
        <end position="21"/>
    </location>
</feature>
<dbReference type="Proteomes" id="UP000321204">
    <property type="component" value="Chromosome"/>
</dbReference>
<reference evidence="2 3" key="1">
    <citation type="journal article" date="2015" name="Int. J. Syst. Evol. Microbiol.">
        <title>Flavisolibacter ginsenosidimutans sp. nov., with ginsenoside-converting activity isolated from soil used for cultivating ginseng.</title>
        <authorList>
            <person name="Zhao Y."/>
            <person name="Liu Q."/>
            <person name="Kang M.S."/>
            <person name="Jin F."/>
            <person name="Yu H."/>
            <person name="Im W.T."/>
        </authorList>
    </citation>
    <scope>NUCLEOTIDE SEQUENCE [LARGE SCALE GENOMIC DNA]</scope>
    <source>
        <strain evidence="2 3">Gsoil 636</strain>
    </source>
</reference>
<dbReference type="KEGG" id="fgg:FSB75_20855"/>
<name>A0A5B8UNK5_9BACT</name>
<proteinExistence type="predicted"/>
<evidence type="ECO:0000256" key="1">
    <source>
        <dbReference type="SAM" id="SignalP"/>
    </source>
</evidence>
<evidence type="ECO:0000313" key="3">
    <source>
        <dbReference type="Proteomes" id="UP000321204"/>
    </source>
</evidence>
<keyword evidence="1" id="KW-0732">Signal</keyword>
<organism evidence="2 3">
    <name type="scientific">Flavisolibacter ginsenosidimutans</name>
    <dbReference type="NCBI Taxonomy" id="661481"/>
    <lineage>
        <taxon>Bacteria</taxon>
        <taxon>Pseudomonadati</taxon>
        <taxon>Bacteroidota</taxon>
        <taxon>Chitinophagia</taxon>
        <taxon>Chitinophagales</taxon>
        <taxon>Chitinophagaceae</taxon>
        <taxon>Flavisolibacter</taxon>
    </lineage>
</organism>
<sequence>MKKFFLPLLTLAALASQAQKASNKLTFQKGQTIEVTTNLNINTQSMMGEIPASVVMTDTYLVGETTADGTQLIKTPKKVKFSVSAMGQDMSADSDNPKDLEGRLGEPIKEIMKQKQEFSVDATGKVTKVKTDDKKKKEDAGMMGMMMPGMNTGATVAVAGQPSLFKILPDREVSKGDTWTDSVNVEGNKTKTVYTVKDITDKEIILDYTGDGTSKTTQSAMGMSADVSATTKNSGTVTLDKTTGLLKQKTMTAATESNMTMNGNDMSSTTKITAVTTVKVL</sequence>
<dbReference type="RefSeq" id="WP_146791410.1">
    <property type="nucleotide sequence ID" value="NZ_BAABIO010000003.1"/>
</dbReference>
<dbReference type="Pfam" id="PF19777">
    <property type="entry name" value="DUF6263"/>
    <property type="match status" value="1"/>
</dbReference>
<accession>A0A5B8UNK5</accession>
<gene>
    <name evidence="2" type="ORF">FSB75_20855</name>
</gene>
<dbReference type="AlphaFoldDB" id="A0A5B8UNK5"/>
<evidence type="ECO:0000313" key="2">
    <source>
        <dbReference type="EMBL" id="QEC58251.1"/>
    </source>
</evidence>